<keyword evidence="5" id="KW-0505">Motor protein</keyword>
<dbReference type="Pfam" id="PF00225">
    <property type="entry name" value="Kinesin"/>
    <property type="match status" value="1"/>
</dbReference>
<dbReference type="AlphaFoldDB" id="M4BWK2"/>
<dbReference type="PANTHER" id="PTHR47972:SF45">
    <property type="entry name" value="PROTEIN CLARET SEGREGATIONAL"/>
    <property type="match status" value="1"/>
</dbReference>
<evidence type="ECO:0000259" key="7">
    <source>
        <dbReference type="PROSITE" id="PS50067"/>
    </source>
</evidence>
<comment type="caution">
    <text evidence="6">Lacks conserved residue(s) required for the propagation of feature annotation.</text>
</comment>
<dbReference type="GO" id="GO:0005874">
    <property type="term" value="C:microtubule"/>
    <property type="evidence" value="ECO:0007669"/>
    <property type="project" value="UniProtKB-KW"/>
</dbReference>
<feature type="domain" description="Kinesin motor" evidence="7">
    <location>
        <begin position="1"/>
        <end position="129"/>
    </location>
</feature>
<name>M4BWK2_HYAAE</name>
<evidence type="ECO:0000313" key="9">
    <source>
        <dbReference type="Proteomes" id="UP000011713"/>
    </source>
</evidence>
<protein>
    <recommendedName>
        <fullName evidence="7">Kinesin motor domain-containing protein</fullName>
    </recommendedName>
</protein>
<evidence type="ECO:0000256" key="6">
    <source>
        <dbReference type="PROSITE-ProRule" id="PRU00283"/>
    </source>
</evidence>
<proteinExistence type="inferred from homology"/>
<dbReference type="SMART" id="SM00129">
    <property type="entry name" value="KISc"/>
    <property type="match status" value="1"/>
</dbReference>
<dbReference type="InParanoid" id="M4BWK2"/>
<evidence type="ECO:0000256" key="5">
    <source>
        <dbReference type="ARBA" id="ARBA00023175"/>
    </source>
</evidence>
<dbReference type="GO" id="GO:0008017">
    <property type="term" value="F:microtubule binding"/>
    <property type="evidence" value="ECO:0007669"/>
    <property type="project" value="InterPro"/>
</dbReference>
<organism evidence="8 9">
    <name type="scientific">Hyaloperonospora arabidopsidis (strain Emoy2)</name>
    <name type="common">Downy mildew agent</name>
    <name type="synonym">Peronospora arabidopsidis</name>
    <dbReference type="NCBI Taxonomy" id="559515"/>
    <lineage>
        <taxon>Eukaryota</taxon>
        <taxon>Sar</taxon>
        <taxon>Stramenopiles</taxon>
        <taxon>Oomycota</taxon>
        <taxon>Peronosporomycetes</taxon>
        <taxon>Peronosporales</taxon>
        <taxon>Peronosporaceae</taxon>
        <taxon>Hyaloperonospora</taxon>
    </lineage>
</organism>
<comment type="similarity">
    <text evidence="1">Belongs to the TRAFAC class myosin-kinesin ATPase superfamily. Kinesin family. KIN-14 subfamily.</text>
</comment>
<dbReference type="InterPro" id="IPR019821">
    <property type="entry name" value="Kinesin_motor_CS"/>
</dbReference>
<dbReference type="InterPro" id="IPR027640">
    <property type="entry name" value="Kinesin-like_fam"/>
</dbReference>
<dbReference type="STRING" id="559515.M4BWK2"/>
<dbReference type="VEuPathDB" id="FungiDB:HpaG810903"/>
<dbReference type="InterPro" id="IPR036961">
    <property type="entry name" value="Kinesin_motor_dom_sf"/>
</dbReference>
<dbReference type="GO" id="GO:0007018">
    <property type="term" value="P:microtubule-based movement"/>
    <property type="evidence" value="ECO:0007669"/>
    <property type="project" value="InterPro"/>
</dbReference>
<dbReference type="PROSITE" id="PS00411">
    <property type="entry name" value="KINESIN_MOTOR_1"/>
    <property type="match status" value="1"/>
</dbReference>
<dbReference type="Proteomes" id="UP000011713">
    <property type="component" value="Unassembled WGS sequence"/>
</dbReference>
<accession>M4BWK2</accession>
<dbReference type="InterPro" id="IPR001752">
    <property type="entry name" value="Kinesin_motor_dom"/>
</dbReference>
<dbReference type="InterPro" id="IPR027417">
    <property type="entry name" value="P-loop_NTPase"/>
</dbReference>
<keyword evidence="3" id="KW-0547">Nucleotide-binding</keyword>
<keyword evidence="9" id="KW-1185">Reference proteome</keyword>
<dbReference type="Gene3D" id="3.40.850.10">
    <property type="entry name" value="Kinesin motor domain"/>
    <property type="match status" value="1"/>
</dbReference>
<evidence type="ECO:0000256" key="4">
    <source>
        <dbReference type="ARBA" id="ARBA00022840"/>
    </source>
</evidence>
<dbReference type="PANTHER" id="PTHR47972">
    <property type="entry name" value="KINESIN-LIKE PROTEIN KLP-3"/>
    <property type="match status" value="1"/>
</dbReference>
<dbReference type="PRINTS" id="PR00380">
    <property type="entry name" value="KINESINHEAVY"/>
</dbReference>
<dbReference type="HOGENOM" id="CLU_1206783_0_0_1"/>
<dbReference type="EnsemblProtists" id="HpaT810903">
    <property type="protein sequence ID" value="HpaP810903"/>
    <property type="gene ID" value="HpaG810903"/>
</dbReference>
<reference evidence="8" key="2">
    <citation type="submission" date="2015-06" db="UniProtKB">
        <authorList>
            <consortium name="EnsemblProtists"/>
        </authorList>
    </citation>
    <scope>IDENTIFICATION</scope>
    <source>
        <strain evidence="8">Emoy2</strain>
    </source>
</reference>
<sequence>MNTESSRSHSVFTLHLQGVNDKGGVMLNGQLNLVDLAGSERASRSNVSGDRLKETQAINKSLSCLADVFTAIGNKSSHIPFRNSKLTYLLQSSLSGDGKTLMMVNLSPTLESASESLCSLRFAKQVNQVDNIILDPDSAEARVLGDEKQRPDSKYLIFDPRNAGCGRRYYASTAMPCVALRCGPRGKRRRRMRTVAKTLSLSTRKRTRHGGRTVWRRRCCTRATCRRTWT</sequence>
<evidence type="ECO:0000256" key="1">
    <source>
        <dbReference type="ARBA" id="ARBA00010899"/>
    </source>
</evidence>
<reference evidence="9" key="1">
    <citation type="journal article" date="2010" name="Science">
        <title>Signatures of adaptation to obligate biotrophy in the Hyaloperonospora arabidopsidis genome.</title>
        <authorList>
            <person name="Baxter L."/>
            <person name="Tripathy S."/>
            <person name="Ishaque N."/>
            <person name="Boot N."/>
            <person name="Cabral A."/>
            <person name="Kemen E."/>
            <person name="Thines M."/>
            <person name="Ah-Fong A."/>
            <person name="Anderson R."/>
            <person name="Badejoko W."/>
            <person name="Bittner-Eddy P."/>
            <person name="Boore J.L."/>
            <person name="Chibucos M.C."/>
            <person name="Coates M."/>
            <person name="Dehal P."/>
            <person name="Delehaunty K."/>
            <person name="Dong S."/>
            <person name="Downton P."/>
            <person name="Dumas B."/>
            <person name="Fabro G."/>
            <person name="Fronick C."/>
            <person name="Fuerstenberg S.I."/>
            <person name="Fulton L."/>
            <person name="Gaulin E."/>
            <person name="Govers F."/>
            <person name="Hughes L."/>
            <person name="Humphray S."/>
            <person name="Jiang R.H."/>
            <person name="Judelson H."/>
            <person name="Kamoun S."/>
            <person name="Kyung K."/>
            <person name="Meijer H."/>
            <person name="Minx P."/>
            <person name="Morris P."/>
            <person name="Nelson J."/>
            <person name="Phuntumart V."/>
            <person name="Qutob D."/>
            <person name="Rehmany A."/>
            <person name="Rougon-Cardoso A."/>
            <person name="Ryden P."/>
            <person name="Torto-Alalibo T."/>
            <person name="Studholme D."/>
            <person name="Wang Y."/>
            <person name="Win J."/>
            <person name="Wood J."/>
            <person name="Clifton S.W."/>
            <person name="Rogers J."/>
            <person name="Van den Ackerveken G."/>
            <person name="Jones J.D."/>
            <person name="McDowell J.M."/>
            <person name="Beynon J."/>
            <person name="Tyler B.M."/>
        </authorList>
    </citation>
    <scope>NUCLEOTIDE SEQUENCE [LARGE SCALE GENOMIC DNA]</scope>
    <source>
        <strain evidence="9">Emoy2</strain>
    </source>
</reference>
<dbReference type="PROSITE" id="PS50067">
    <property type="entry name" value="KINESIN_MOTOR_2"/>
    <property type="match status" value="1"/>
</dbReference>
<dbReference type="EMBL" id="JH598005">
    <property type="status" value="NOT_ANNOTATED_CDS"/>
    <property type="molecule type" value="Genomic_DNA"/>
</dbReference>
<evidence type="ECO:0000313" key="8">
    <source>
        <dbReference type="EnsemblProtists" id="HpaP810903"/>
    </source>
</evidence>
<dbReference type="GO" id="GO:0005524">
    <property type="term" value="F:ATP binding"/>
    <property type="evidence" value="ECO:0007669"/>
    <property type="project" value="UniProtKB-KW"/>
</dbReference>
<dbReference type="GO" id="GO:0003777">
    <property type="term" value="F:microtubule motor activity"/>
    <property type="evidence" value="ECO:0007669"/>
    <property type="project" value="InterPro"/>
</dbReference>
<evidence type="ECO:0000256" key="3">
    <source>
        <dbReference type="ARBA" id="ARBA00022741"/>
    </source>
</evidence>
<dbReference type="eggNOG" id="KOG0239">
    <property type="taxonomic scope" value="Eukaryota"/>
</dbReference>
<evidence type="ECO:0000256" key="2">
    <source>
        <dbReference type="ARBA" id="ARBA00022701"/>
    </source>
</evidence>
<keyword evidence="2" id="KW-0493">Microtubule</keyword>
<keyword evidence="4" id="KW-0067">ATP-binding</keyword>
<dbReference type="SUPFAM" id="SSF52540">
    <property type="entry name" value="P-loop containing nucleoside triphosphate hydrolases"/>
    <property type="match status" value="1"/>
</dbReference>